<name>A0A8T2U2S0_CERRI</name>
<dbReference type="Proteomes" id="UP000825935">
    <property type="component" value="Chromosome 9"/>
</dbReference>
<protein>
    <submittedName>
        <fullName evidence="1">Uncharacterized protein</fullName>
    </submittedName>
</protein>
<gene>
    <name evidence="1" type="ORF">KP509_09G056600</name>
</gene>
<proteinExistence type="predicted"/>
<dbReference type="AlphaFoldDB" id="A0A8T2U2S0"/>
<sequence length="27" mass="3269">MRRLTVTLLDLLLYLLPRAHQYRRGSI</sequence>
<dbReference type="EMBL" id="CM035414">
    <property type="protein sequence ID" value="KAH7429572.1"/>
    <property type="molecule type" value="Genomic_DNA"/>
</dbReference>
<accession>A0A8T2U2S0</accession>
<comment type="caution">
    <text evidence="1">The sequence shown here is derived from an EMBL/GenBank/DDBJ whole genome shotgun (WGS) entry which is preliminary data.</text>
</comment>
<evidence type="ECO:0000313" key="2">
    <source>
        <dbReference type="Proteomes" id="UP000825935"/>
    </source>
</evidence>
<evidence type="ECO:0000313" key="1">
    <source>
        <dbReference type="EMBL" id="KAH7429572.1"/>
    </source>
</evidence>
<organism evidence="1 2">
    <name type="scientific">Ceratopteris richardii</name>
    <name type="common">Triangle waterfern</name>
    <dbReference type="NCBI Taxonomy" id="49495"/>
    <lineage>
        <taxon>Eukaryota</taxon>
        <taxon>Viridiplantae</taxon>
        <taxon>Streptophyta</taxon>
        <taxon>Embryophyta</taxon>
        <taxon>Tracheophyta</taxon>
        <taxon>Polypodiopsida</taxon>
        <taxon>Polypodiidae</taxon>
        <taxon>Polypodiales</taxon>
        <taxon>Pteridineae</taxon>
        <taxon>Pteridaceae</taxon>
        <taxon>Parkerioideae</taxon>
        <taxon>Ceratopteris</taxon>
    </lineage>
</organism>
<keyword evidence="2" id="KW-1185">Reference proteome</keyword>
<reference evidence="1" key="1">
    <citation type="submission" date="2021-08" db="EMBL/GenBank/DDBJ databases">
        <title>WGS assembly of Ceratopteris richardii.</title>
        <authorList>
            <person name="Marchant D.B."/>
            <person name="Chen G."/>
            <person name="Jenkins J."/>
            <person name="Shu S."/>
            <person name="Leebens-Mack J."/>
            <person name="Grimwood J."/>
            <person name="Schmutz J."/>
            <person name="Soltis P."/>
            <person name="Soltis D."/>
            <person name="Chen Z.-H."/>
        </authorList>
    </citation>
    <scope>NUCLEOTIDE SEQUENCE</scope>
    <source>
        <strain evidence="1">Whitten #5841</strain>
        <tissue evidence="1">Leaf</tissue>
    </source>
</reference>